<organism evidence="1 2">
    <name type="scientific">Aeoliella mucimassa</name>
    <dbReference type="NCBI Taxonomy" id="2527972"/>
    <lineage>
        <taxon>Bacteria</taxon>
        <taxon>Pseudomonadati</taxon>
        <taxon>Planctomycetota</taxon>
        <taxon>Planctomycetia</taxon>
        <taxon>Pirellulales</taxon>
        <taxon>Lacipirellulaceae</taxon>
        <taxon>Aeoliella</taxon>
    </lineage>
</organism>
<accession>A0A518AUB8</accession>
<reference evidence="1 2" key="1">
    <citation type="submission" date="2019-02" db="EMBL/GenBank/DDBJ databases">
        <title>Deep-cultivation of Planctomycetes and their phenomic and genomic characterization uncovers novel biology.</title>
        <authorList>
            <person name="Wiegand S."/>
            <person name="Jogler M."/>
            <person name="Boedeker C."/>
            <person name="Pinto D."/>
            <person name="Vollmers J."/>
            <person name="Rivas-Marin E."/>
            <person name="Kohn T."/>
            <person name="Peeters S.H."/>
            <person name="Heuer A."/>
            <person name="Rast P."/>
            <person name="Oberbeckmann S."/>
            <person name="Bunk B."/>
            <person name="Jeske O."/>
            <person name="Meyerdierks A."/>
            <person name="Storesund J.E."/>
            <person name="Kallscheuer N."/>
            <person name="Luecker S."/>
            <person name="Lage O.M."/>
            <person name="Pohl T."/>
            <person name="Merkel B.J."/>
            <person name="Hornburger P."/>
            <person name="Mueller R.-W."/>
            <person name="Bruemmer F."/>
            <person name="Labrenz M."/>
            <person name="Spormann A.M."/>
            <person name="Op den Camp H."/>
            <person name="Overmann J."/>
            <person name="Amann R."/>
            <person name="Jetten M.S.M."/>
            <person name="Mascher T."/>
            <person name="Medema M.H."/>
            <person name="Devos D.P."/>
            <person name="Kaster A.-K."/>
            <person name="Ovreas L."/>
            <person name="Rohde M."/>
            <person name="Galperin M.Y."/>
            <person name="Jogler C."/>
        </authorList>
    </citation>
    <scope>NUCLEOTIDE SEQUENCE [LARGE SCALE GENOMIC DNA]</scope>
    <source>
        <strain evidence="1 2">Pan181</strain>
    </source>
</reference>
<keyword evidence="2" id="KW-1185">Reference proteome</keyword>
<proteinExistence type="predicted"/>
<dbReference type="KEGG" id="amuc:Pan181_45580"/>
<dbReference type="AlphaFoldDB" id="A0A518AUB8"/>
<protein>
    <submittedName>
        <fullName evidence="1">Uncharacterized protein</fullName>
    </submittedName>
</protein>
<evidence type="ECO:0000313" key="2">
    <source>
        <dbReference type="Proteomes" id="UP000315750"/>
    </source>
</evidence>
<sequence length="111" mass="12406">MAESATKPEPKNNDAISLDRAKAMMIEGIKLQGVVKCVARGPRTYEGKQREVMKLEGMGFTHTMYGENPADFRHWPFEGDWVHVKADVTQTRDGTLRIAATELRVVASENS</sequence>
<dbReference type="Proteomes" id="UP000315750">
    <property type="component" value="Chromosome"/>
</dbReference>
<dbReference type="RefSeq" id="WP_145250110.1">
    <property type="nucleotide sequence ID" value="NZ_CP036278.1"/>
</dbReference>
<dbReference type="EMBL" id="CP036278">
    <property type="protein sequence ID" value="QDU58324.1"/>
    <property type="molecule type" value="Genomic_DNA"/>
</dbReference>
<evidence type="ECO:0000313" key="1">
    <source>
        <dbReference type="EMBL" id="QDU58324.1"/>
    </source>
</evidence>
<gene>
    <name evidence="1" type="ORF">Pan181_45580</name>
</gene>
<name>A0A518AUB8_9BACT</name>